<sequence length="716" mass="76811">MARALLVVAAAALIGAAAAQLECTAYDGSVLSVSARGTTCYTASGTGEDAPEILFDLTPADMESGAFLWVWNGGEDADFMSAGQTPELDGYKPDVNGVPNGWDLDGPWSGEMTAATDEDPAVNAVWGFRYETQDARVGRHTFSLDSAETFHFMLVSQKYGASGKPAAALTVGGTVTATAQSINGGWLEFEIDAPAFNNRYMVDSLTVSHTPAALSYVSTSGPWDANMFVGTDEDGEDLEAGTVQFTEIEFNSRPHDNSFVSFYVETYDINVDFDWGIGPYTDVSLTLDSITEYPTLTNGVWKSVVATDEAQFFQIDHDTHWAKVEVFTSLFVEGGDPEDGASTAENYIVQLGDTSDGNAMRTNSFNTELAYVNQNWDISDPTDYSALLSSAKQNFQGKFVVKVKQGEDVGYTPPALNIKVVITQLGGECSTGYEACNKLEDDHPSSKKATSANEAGSRMRHCIVMPSADDLLMPTTRCAECTASCDCGAGQYCHLDNGICYTGSDYNSGDSVYAVCSGESYRKYGICIDKDPADAIIGQSCRTDVGAIADDARDLFQDLDRSDRLPLVAESASAALAVEGGITGNGFCGKAVYYNNTPPAGAPWQDGRDEASPANVARRILWSGKCVNHVCQECDQGSSTCNGNLQCIQGRWEERIVVDGTARTFNENTLAGLGLATVLMIVLLQLCTCVRIFQAYRQVHPKVNASDKAGFKKVAA</sequence>
<keyword evidence="1" id="KW-0472">Membrane</keyword>
<proteinExistence type="predicted"/>
<protein>
    <submittedName>
        <fullName evidence="3">Uncharacterized protein</fullName>
    </submittedName>
</protein>
<feature type="chain" id="PRO_5030755920" evidence="2">
    <location>
        <begin position="20"/>
        <end position="716"/>
    </location>
</feature>
<reference evidence="3" key="1">
    <citation type="submission" date="2021-01" db="EMBL/GenBank/DDBJ databases">
        <authorList>
            <person name="Corre E."/>
            <person name="Pelletier E."/>
            <person name="Niang G."/>
            <person name="Scheremetjew M."/>
            <person name="Finn R."/>
            <person name="Kale V."/>
            <person name="Holt S."/>
            <person name="Cochrane G."/>
            <person name="Meng A."/>
            <person name="Brown T."/>
            <person name="Cohen L."/>
        </authorList>
    </citation>
    <scope>NUCLEOTIDE SEQUENCE</scope>
    <source>
        <strain evidence="3">Ms1</strain>
    </source>
</reference>
<keyword evidence="1" id="KW-1133">Transmembrane helix</keyword>
<name>A0A7S1GEC1_9STRA</name>
<dbReference type="AlphaFoldDB" id="A0A7S1GEC1"/>
<organism evidence="3">
    <name type="scientific">Bicosoecida sp. CB-2014</name>
    <dbReference type="NCBI Taxonomy" id="1486930"/>
    <lineage>
        <taxon>Eukaryota</taxon>
        <taxon>Sar</taxon>
        <taxon>Stramenopiles</taxon>
        <taxon>Bigyra</taxon>
        <taxon>Opalozoa</taxon>
        <taxon>Bicosoecida</taxon>
    </lineage>
</organism>
<evidence type="ECO:0000256" key="1">
    <source>
        <dbReference type="SAM" id="Phobius"/>
    </source>
</evidence>
<feature type="signal peptide" evidence="2">
    <location>
        <begin position="1"/>
        <end position="19"/>
    </location>
</feature>
<feature type="transmembrane region" description="Helical" evidence="1">
    <location>
        <begin position="670"/>
        <end position="693"/>
    </location>
</feature>
<keyword evidence="2" id="KW-0732">Signal</keyword>
<dbReference type="EMBL" id="HBFS01025839">
    <property type="protein sequence ID" value="CAD8924071.1"/>
    <property type="molecule type" value="Transcribed_RNA"/>
</dbReference>
<evidence type="ECO:0000256" key="2">
    <source>
        <dbReference type="SAM" id="SignalP"/>
    </source>
</evidence>
<accession>A0A7S1GEC1</accession>
<keyword evidence="1" id="KW-0812">Transmembrane</keyword>
<evidence type="ECO:0000313" key="3">
    <source>
        <dbReference type="EMBL" id="CAD8924071.1"/>
    </source>
</evidence>
<gene>
    <name evidence="3" type="ORF">BSP0115_LOCUS17334</name>
</gene>